<accession>A0A174QSV2</accession>
<dbReference type="EMBL" id="UAVW01000009">
    <property type="protein sequence ID" value="SQB10962.1"/>
    <property type="molecule type" value="Genomic_DNA"/>
</dbReference>
<protein>
    <submittedName>
        <fullName evidence="1">Uncharacterized protein</fullName>
    </submittedName>
</protein>
<evidence type="ECO:0000313" key="3">
    <source>
        <dbReference type="Proteomes" id="UP000095512"/>
    </source>
</evidence>
<reference evidence="2 4" key="2">
    <citation type="submission" date="2018-06" db="EMBL/GenBank/DDBJ databases">
        <authorList>
            <consortium name="Pathogen Informatics"/>
            <person name="Doyle S."/>
        </authorList>
    </citation>
    <scope>NUCLEOTIDE SEQUENCE [LARGE SCALE GENOMIC DNA]</scope>
    <source>
        <strain evidence="2 4">NCTC11224</strain>
    </source>
</reference>
<evidence type="ECO:0000313" key="2">
    <source>
        <dbReference type="EMBL" id="SQB10962.1"/>
    </source>
</evidence>
<evidence type="ECO:0000313" key="1">
    <source>
        <dbReference type="EMBL" id="CUP76343.1"/>
    </source>
</evidence>
<sequence>MAQLLEVPKMTVLDDEGTLAGLPKTGDQNQRMVQVLICDIIFCGLM</sequence>
<keyword evidence="4" id="KW-1185">Reference proteome</keyword>
<proteinExistence type="predicted"/>
<dbReference type="Proteomes" id="UP000095512">
    <property type="component" value="Unassembled WGS sequence"/>
</dbReference>
<dbReference type="Proteomes" id="UP000251853">
    <property type="component" value="Unassembled WGS sequence"/>
</dbReference>
<evidence type="ECO:0000313" key="4">
    <source>
        <dbReference type="Proteomes" id="UP000251853"/>
    </source>
</evidence>
<dbReference type="EMBL" id="CZAB01000050">
    <property type="protein sequence ID" value="CUP76343.1"/>
    <property type="molecule type" value="Genomic_DNA"/>
</dbReference>
<organism evidence="1 3">
    <name type="scientific">Enterocloster clostridioformis</name>
    <dbReference type="NCBI Taxonomy" id="1531"/>
    <lineage>
        <taxon>Bacteria</taxon>
        <taxon>Bacillati</taxon>
        <taxon>Bacillota</taxon>
        <taxon>Clostridia</taxon>
        <taxon>Lachnospirales</taxon>
        <taxon>Lachnospiraceae</taxon>
        <taxon>Enterocloster</taxon>
    </lineage>
</organism>
<name>A0A174QSV2_9FIRM</name>
<dbReference type="RefSeq" id="WP_022203340.1">
    <property type="nucleotide sequence ID" value="NZ_JADMWI010000011.1"/>
</dbReference>
<reference evidence="1 3" key="1">
    <citation type="submission" date="2015-09" db="EMBL/GenBank/DDBJ databases">
        <authorList>
            <consortium name="Pathogen Informatics"/>
        </authorList>
    </citation>
    <scope>NUCLEOTIDE SEQUENCE [LARGE SCALE GENOMIC DNA]</scope>
    <source>
        <strain evidence="1 3">2789STDY5834865</strain>
    </source>
</reference>
<dbReference type="AlphaFoldDB" id="A0A174QSV2"/>
<gene>
    <name evidence="1" type="ORF">ERS852480_04031</name>
    <name evidence="2" type="ORF">NCTC11224_02309</name>
</gene>